<keyword evidence="4 7" id="KW-0863">Zinc-finger</keyword>
<evidence type="ECO:0000256" key="1">
    <source>
        <dbReference type="ARBA" id="ARBA00004123"/>
    </source>
</evidence>
<evidence type="ECO:0000256" key="4">
    <source>
        <dbReference type="ARBA" id="ARBA00022771"/>
    </source>
</evidence>
<evidence type="ECO:0000256" key="7">
    <source>
        <dbReference type="PROSITE-ProRule" id="PRU00042"/>
    </source>
</evidence>
<dbReference type="FunFam" id="3.30.160.60:FF:000478">
    <property type="entry name" value="Zinc finger protein 133"/>
    <property type="match status" value="1"/>
</dbReference>
<feature type="domain" description="KRAB" evidence="9">
    <location>
        <begin position="20"/>
        <end position="93"/>
    </location>
</feature>
<keyword evidence="3" id="KW-0677">Repeat</keyword>
<dbReference type="GO" id="GO:0000977">
    <property type="term" value="F:RNA polymerase II transcription regulatory region sequence-specific DNA binding"/>
    <property type="evidence" value="ECO:0007669"/>
    <property type="project" value="TreeGrafter"/>
</dbReference>
<dbReference type="Gene3D" id="6.10.140.140">
    <property type="match status" value="1"/>
</dbReference>
<dbReference type="SMART" id="SM00355">
    <property type="entry name" value="ZnF_C2H2"/>
    <property type="match status" value="3"/>
</dbReference>
<dbReference type="PROSITE" id="PS50157">
    <property type="entry name" value="ZINC_FINGER_C2H2_2"/>
    <property type="match status" value="3"/>
</dbReference>
<comment type="subcellular location">
    <subcellularLocation>
        <location evidence="1">Nucleus</location>
    </subcellularLocation>
</comment>
<dbReference type="InterPro" id="IPR001909">
    <property type="entry name" value="KRAB"/>
</dbReference>
<dbReference type="PANTHER" id="PTHR24381">
    <property type="entry name" value="ZINC FINGER PROTEIN"/>
    <property type="match status" value="1"/>
</dbReference>
<keyword evidence="5" id="KW-0862">Zinc</keyword>
<dbReference type="Pfam" id="PF01352">
    <property type="entry name" value="KRAB"/>
    <property type="match status" value="1"/>
</dbReference>
<dbReference type="AlphaFoldDB" id="A0A8C0ZWZ3"/>
<feature type="domain" description="C2H2-type" evidence="8">
    <location>
        <begin position="107"/>
        <end position="134"/>
    </location>
</feature>
<sequence length="163" mass="18865">MDLFSHLHSHEKEKKSPLGTIKTDVAVTFTQEEWGQLDPAQRILYQEVMMETCGLLVSLDYFQTFVNSSQHERVHSGMKVYECTKCGKTFSKYLIQHCVIHTGEKPFECLLCGKAFNHSLGLKQHQRIHSGEKPYECGECEKIFNHYSTFILHKRAHTGEKPF</sequence>
<dbReference type="InterPro" id="IPR013087">
    <property type="entry name" value="Znf_C2H2_type"/>
</dbReference>
<dbReference type="InterPro" id="IPR036051">
    <property type="entry name" value="KRAB_dom_sf"/>
</dbReference>
<dbReference type="PANTHER" id="PTHR24381:SF366">
    <property type="entry name" value="ZINC FINGER PROTEIN 383"/>
    <property type="match status" value="1"/>
</dbReference>
<accession>A0A8C0ZWZ3</accession>
<keyword evidence="6" id="KW-0539">Nucleus</keyword>
<name>A0A8C0ZWZ3_CASCN</name>
<dbReference type="GO" id="GO:0000981">
    <property type="term" value="F:DNA-binding transcription factor activity, RNA polymerase II-specific"/>
    <property type="evidence" value="ECO:0007669"/>
    <property type="project" value="TreeGrafter"/>
</dbReference>
<dbReference type="InterPro" id="IPR036236">
    <property type="entry name" value="Znf_C2H2_sf"/>
</dbReference>
<keyword evidence="2" id="KW-0479">Metal-binding</keyword>
<protein>
    <submittedName>
        <fullName evidence="10">Uncharacterized protein</fullName>
    </submittedName>
</protein>
<evidence type="ECO:0000256" key="2">
    <source>
        <dbReference type="ARBA" id="ARBA00022723"/>
    </source>
</evidence>
<dbReference type="PROSITE" id="PS00028">
    <property type="entry name" value="ZINC_FINGER_C2H2_1"/>
    <property type="match status" value="2"/>
</dbReference>
<evidence type="ECO:0000256" key="3">
    <source>
        <dbReference type="ARBA" id="ARBA00022737"/>
    </source>
</evidence>
<dbReference type="FunFam" id="3.30.160.60:FF:000358">
    <property type="entry name" value="zinc finger protein 24"/>
    <property type="match status" value="1"/>
</dbReference>
<dbReference type="Pfam" id="PF00096">
    <property type="entry name" value="zf-C2H2"/>
    <property type="match status" value="2"/>
</dbReference>
<reference evidence="10" key="1">
    <citation type="submission" date="2023-09" db="UniProtKB">
        <authorList>
            <consortium name="Ensembl"/>
        </authorList>
    </citation>
    <scope>IDENTIFICATION</scope>
</reference>
<dbReference type="SUPFAM" id="SSF109640">
    <property type="entry name" value="KRAB domain (Kruppel-associated box)"/>
    <property type="match status" value="1"/>
</dbReference>
<dbReference type="PROSITE" id="PS50805">
    <property type="entry name" value="KRAB"/>
    <property type="match status" value="1"/>
</dbReference>
<feature type="domain" description="C2H2-type" evidence="8">
    <location>
        <begin position="135"/>
        <end position="162"/>
    </location>
</feature>
<dbReference type="SMART" id="SM00349">
    <property type="entry name" value="KRAB"/>
    <property type="match status" value="1"/>
</dbReference>
<dbReference type="SUPFAM" id="SSF57667">
    <property type="entry name" value="beta-beta-alpha zinc fingers"/>
    <property type="match status" value="2"/>
</dbReference>
<evidence type="ECO:0000256" key="5">
    <source>
        <dbReference type="ARBA" id="ARBA00022833"/>
    </source>
</evidence>
<proteinExistence type="predicted"/>
<dbReference type="Ensembl" id="ENSCCNT00000032229.1">
    <property type="protein sequence ID" value="ENSCCNP00000025346.1"/>
    <property type="gene ID" value="ENSCCNG00000024719.1"/>
</dbReference>
<evidence type="ECO:0000313" key="10">
    <source>
        <dbReference type="Ensembl" id="ENSCCNP00000025346.1"/>
    </source>
</evidence>
<dbReference type="Gene3D" id="3.30.160.60">
    <property type="entry name" value="Classic Zinc Finger"/>
    <property type="match status" value="3"/>
</dbReference>
<dbReference type="GO" id="GO:0008270">
    <property type="term" value="F:zinc ion binding"/>
    <property type="evidence" value="ECO:0007669"/>
    <property type="project" value="UniProtKB-KW"/>
</dbReference>
<feature type="domain" description="C2H2-type" evidence="8">
    <location>
        <begin position="81"/>
        <end position="106"/>
    </location>
</feature>
<organism evidence="10">
    <name type="scientific">Castor canadensis</name>
    <name type="common">American beaver</name>
    <dbReference type="NCBI Taxonomy" id="51338"/>
    <lineage>
        <taxon>Eukaryota</taxon>
        <taxon>Metazoa</taxon>
        <taxon>Chordata</taxon>
        <taxon>Craniata</taxon>
        <taxon>Vertebrata</taxon>
        <taxon>Euteleostomi</taxon>
        <taxon>Mammalia</taxon>
        <taxon>Eutheria</taxon>
        <taxon>Euarchontoglires</taxon>
        <taxon>Glires</taxon>
        <taxon>Rodentia</taxon>
        <taxon>Castorimorpha</taxon>
        <taxon>Castoridae</taxon>
        <taxon>Castor</taxon>
    </lineage>
</organism>
<dbReference type="CDD" id="cd07765">
    <property type="entry name" value="KRAB_A-box"/>
    <property type="match status" value="1"/>
</dbReference>
<evidence type="ECO:0000259" key="9">
    <source>
        <dbReference type="PROSITE" id="PS50805"/>
    </source>
</evidence>
<evidence type="ECO:0000259" key="8">
    <source>
        <dbReference type="PROSITE" id="PS50157"/>
    </source>
</evidence>
<dbReference type="GO" id="GO:0005634">
    <property type="term" value="C:nucleus"/>
    <property type="evidence" value="ECO:0007669"/>
    <property type="project" value="UniProtKB-SubCell"/>
</dbReference>
<evidence type="ECO:0000256" key="6">
    <source>
        <dbReference type="ARBA" id="ARBA00023242"/>
    </source>
</evidence>